<dbReference type="EMBL" id="JBFOLK010000002">
    <property type="protein sequence ID" value="KAL2533822.1"/>
    <property type="molecule type" value="Genomic_DNA"/>
</dbReference>
<dbReference type="PROSITE" id="PS00028">
    <property type="entry name" value="ZINC_FINGER_C2H2_1"/>
    <property type="match status" value="1"/>
</dbReference>
<keyword evidence="9" id="KW-0539">Nucleus</keyword>
<dbReference type="Gene3D" id="3.30.40.10">
    <property type="entry name" value="Zinc/RING finger domain, C3HC4 (zinc finger)"/>
    <property type="match status" value="1"/>
</dbReference>
<gene>
    <name evidence="14" type="ORF">Adt_07173</name>
</gene>
<feature type="domain" description="C2H2-type" evidence="13">
    <location>
        <begin position="122"/>
        <end position="152"/>
    </location>
</feature>
<evidence type="ECO:0000256" key="9">
    <source>
        <dbReference type="ARBA" id="ARBA00023242"/>
    </source>
</evidence>
<dbReference type="PANTHER" id="PTHR13480">
    <property type="entry name" value="E3 UBIQUITIN-PROTEIN LIGASE HAKAI-RELATED"/>
    <property type="match status" value="1"/>
</dbReference>
<dbReference type="InterPro" id="IPR017907">
    <property type="entry name" value="Znf_RING_CS"/>
</dbReference>
<keyword evidence="15" id="KW-1185">Reference proteome</keyword>
<comment type="subcellular location">
    <subcellularLocation>
        <location evidence="2">Nucleus</location>
    </subcellularLocation>
</comment>
<dbReference type="PANTHER" id="PTHR13480:SF0">
    <property type="entry name" value="E3 UBIQUITIN-PROTEIN LIGASE HAKAI"/>
    <property type="match status" value="1"/>
</dbReference>
<evidence type="ECO:0000256" key="4">
    <source>
        <dbReference type="ARBA" id="ARBA00022679"/>
    </source>
</evidence>
<keyword evidence="7" id="KW-0833">Ubl conjugation pathway</keyword>
<organism evidence="14 15">
    <name type="scientific">Abeliophyllum distichum</name>
    <dbReference type="NCBI Taxonomy" id="126358"/>
    <lineage>
        <taxon>Eukaryota</taxon>
        <taxon>Viridiplantae</taxon>
        <taxon>Streptophyta</taxon>
        <taxon>Embryophyta</taxon>
        <taxon>Tracheophyta</taxon>
        <taxon>Spermatophyta</taxon>
        <taxon>Magnoliopsida</taxon>
        <taxon>eudicotyledons</taxon>
        <taxon>Gunneridae</taxon>
        <taxon>Pentapetalae</taxon>
        <taxon>asterids</taxon>
        <taxon>lamiids</taxon>
        <taxon>Lamiales</taxon>
        <taxon>Oleaceae</taxon>
        <taxon>Forsythieae</taxon>
        <taxon>Abeliophyllum</taxon>
    </lineage>
</organism>
<dbReference type="GO" id="GO:0061630">
    <property type="term" value="F:ubiquitin protein ligase activity"/>
    <property type="evidence" value="ECO:0007669"/>
    <property type="project" value="UniProtKB-EC"/>
</dbReference>
<feature type="compositionally biased region" description="Polar residues" evidence="12">
    <location>
        <begin position="162"/>
        <end position="178"/>
    </location>
</feature>
<proteinExistence type="inferred from homology"/>
<keyword evidence="4" id="KW-0808">Transferase</keyword>
<keyword evidence="5" id="KW-0479">Metal-binding</keyword>
<evidence type="ECO:0000256" key="3">
    <source>
        <dbReference type="ARBA" id="ARBA00012483"/>
    </source>
</evidence>
<feature type="region of interest" description="Disordered" evidence="12">
    <location>
        <begin position="391"/>
        <end position="446"/>
    </location>
</feature>
<protein>
    <recommendedName>
        <fullName evidence="3">RING-type E3 ubiquitin transferase</fullName>
        <ecNumber evidence="3">2.3.2.27</ecNumber>
    </recommendedName>
</protein>
<dbReference type="FunFam" id="3.30.40.10:FF:000280">
    <property type="entry name" value="E3 ubiquitin-protein ligase Hakai"/>
    <property type="match status" value="1"/>
</dbReference>
<comment type="similarity">
    <text evidence="10">Belongs to the Hakai family.</text>
</comment>
<dbReference type="PROSITE" id="PS00518">
    <property type="entry name" value="ZF_RING_1"/>
    <property type="match status" value="1"/>
</dbReference>
<dbReference type="GO" id="GO:0008270">
    <property type="term" value="F:zinc ion binding"/>
    <property type="evidence" value="ECO:0007669"/>
    <property type="project" value="UniProtKB-KW"/>
</dbReference>
<dbReference type="InterPro" id="IPR013083">
    <property type="entry name" value="Znf_RING/FYVE/PHD"/>
</dbReference>
<dbReference type="CDD" id="cd16508">
    <property type="entry name" value="RING-HC_HAKAI-like"/>
    <property type="match status" value="1"/>
</dbReference>
<dbReference type="EC" id="2.3.2.27" evidence="3"/>
<evidence type="ECO:0000256" key="5">
    <source>
        <dbReference type="ARBA" id="ARBA00022723"/>
    </source>
</evidence>
<evidence type="ECO:0000256" key="8">
    <source>
        <dbReference type="ARBA" id="ARBA00022833"/>
    </source>
</evidence>
<evidence type="ECO:0000256" key="1">
    <source>
        <dbReference type="ARBA" id="ARBA00000900"/>
    </source>
</evidence>
<reference evidence="15" key="1">
    <citation type="submission" date="2024-07" db="EMBL/GenBank/DDBJ databases">
        <title>Two chromosome-level genome assemblies of Korean endemic species Abeliophyllum distichum and Forsythia ovata (Oleaceae).</title>
        <authorList>
            <person name="Jang H."/>
        </authorList>
    </citation>
    <scope>NUCLEOTIDE SEQUENCE [LARGE SCALE GENOMIC DNA]</scope>
</reference>
<evidence type="ECO:0000313" key="14">
    <source>
        <dbReference type="EMBL" id="KAL2533822.1"/>
    </source>
</evidence>
<keyword evidence="6 11" id="KW-0863">Zinc-finger</keyword>
<evidence type="ECO:0000256" key="11">
    <source>
        <dbReference type="PROSITE-ProRule" id="PRU00042"/>
    </source>
</evidence>
<name>A0ABD1V923_9LAMI</name>
<dbReference type="GO" id="GO:0005634">
    <property type="term" value="C:nucleus"/>
    <property type="evidence" value="ECO:0007669"/>
    <property type="project" value="UniProtKB-SubCell"/>
</dbReference>
<accession>A0ABD1V923</accession>
<evidence type="ECO:0000313" key="15">
    <source>
        <dbReference type="Proteomes" id="UP001604336"/>
    </source>
</evidence>
<evidence type="ECO:0000256" key="12">
    <source>
        <dbReference type="SAM" id="MobiDB-lite"/>
    </source>
</evidence>
<dbReference type="InterPro" id="IPR040380">
    <property type="entry name" value="HAKAI-like_RING-HC"/>
</dbReference>
<sequence length="446" mass="48761">MLQIWLSKPCNEGIGVGKPLPEETVTVACPDHLVLADLPVAKSLGPASETNVIKTAGRRSRRQPGERVHFCVRCDFPIAIYGRLSPCEHAFCLDCARSDSLCYLCDERIQKIQTIKLMEGIFVCAAPRCLKSFVKKMEFLSHMNESHAALHPNRENEGNESEAVSTRKSSASDSTVQSPPKPVVSLCSNSHIHDHEHKGQHPQARDQPSPGPVSHSRPVPLFSGPVPSHTPGQRLDGNQSEVFEGVGLQNRFPQQAFDPRGGLQQDSVPINPNPVLTSQFGYAPSMTDGTQQFYGTPYDMVRPISTPEVRPEHGSLLGFPPGPAGALNPVQNYPRPWSMWPAADGFMNASDPQGRSFFQGDYGQNMAILPSNLPLPSATNEVEQRQAGHFMDPRDGNRILPPQPLPPPALSQFQQGRPYCGTGSHDAPGGFGWQQEKRDDFGSGQD</sequence>
<evidence type="ECO:0000256" key="2">
    <source>
        <dbReference type="ARBA" id="ARBA00004123"/>
    </source>
</evidence>
<dbReference type="InterPro" id="IPR040383">
    <property type="entry name" value="HAKAI/CBLL2"/>
</dbReference>
<evidence type="ECO:0000256" key="6">
    <source>
        <dbReference type="ARBA" id="ARBA00022771"/>
    </source>
</evidence>
<feature type="region of interest" description="Disordered" evidence="12">
    <location>
        <begin position="148"/>
        <end position="238"/>
    </location>
</feature>
<feature type="compositionally biased region" description="Basic and acidic residues" evidence="12">
    <location>
        <begin position="435"/>
        <end position="446"/>
    </location>
</feature>
<dbReference type="PROSITE" id="PS50157">
    <property type="entry name" value="ZINC_FINGER_C2H2_2"/>
    <property type="match status" value="1"/>
</dbReference>
<dbReference type="AlphaFoldDB" id="A0ABD1V923"/>
<evidence type="ECO:0000259" key="13">
    <source>
        <dbReference type="PROSITE" id="PS50157"/>
    </source>
</evidence>
<comment type="catalytic activity">
    <reaction evidence="1">
        <text>S-ubiquitinyl-[E2 ubiquitin-conjugating enzyme]-L-cysteine + [acceptor protein]-L-lysine = [E2 ubiquitin-conjugating enzyme]-L-cysteine + N(6)-ubiquitinyl-[acceptor protein]-L-lysine.</text>
        <dbReference type="EC" id="2.3.2.27"/>
    </reaction>
</comment>
<keyword evidence="8" id="KW-0862">Zinc</keyword>
<evidence type="ECO:0000256" key="7">
    <source>
        <dbReference type="ARBA" id="ARBA00022786"/>
    </source>
</evidence>
<comment type="caution">
    <text evidence="14">The sequence shown here is derived from an EMBL/GenBank/DDBJ whole genome shotgun (WGS) entry which is preliminary data.</text>
</comment>
<dbReference type="Proteomes" id="UP001604336">
    <property type="component" value="Unassembled WGS sequence"/>
</dbReference>
<evidence type="ECO:0000256" key="10">
    <source>
        <dbReference type="ARBA" id="ARBA00038499"/>
    </source>
</evidence>
<dbReference type="InterPro" id="IPR013087">
    <property type="entry name" value="Znf_C2H2_type"/>
</dbReference>